<sequence length="233" mass="25259">MKYLTALAALAALSACASRPAMVNAPPLPALEPPRQGWRAIASEEDAARLDGLPRTWQAALEAAAKFRRALAREGDLLAPEAARNHPAPPPGSYHCRLVKLGQAGRREAPYRGYPAFFCNVRGDTNESLFFTKQTGSELPSGWLHRDGEARRLILTGAKQPSGNGTSLVYGEDAASDLVGVVERIGPFRWRIVMPWRGETPGLDIYELTPVALEQQAAEPLPALERTVALDRG</sequence>
<evidence type="ECO:0000313" key="2">
    <source>
        <dbReference type="EMBL" id="MBB5987358.1"/>
    </source>
</evidence>
<reference evidence="2 3" key="1">
    <citation type="submission" date="2020-08" db="EMBL/GenBank/DDBJ databases">
        <title>Exploring microbial biodiversity for novel pathways involved in the catabolism of aromatic compounds derived from lignin.</title>
        <authorList>
            <person name="Elkins J."/>
        </authorList>
    </citation>
    <scope>NUCLEOTIDE SEQUENCE [LARGE SCALE GENOMIC DNA]</scope>
    <source>
        <strain evidence="2 3">B1D3A</strain>
    </source>
</reference>
<dbReference type="Pfam" id="PF16233">
    <property type="entry name" value="DUF4893"/>
    <property type="match status" value="1"/>
</dbReference>
<evidence type="ECO:0000256" key="1">
    <source>
        <dbReference type="SAM" id="SignalP"/>
    </source>
</evidence>
<organism evidence="2 3">
    <name type="scientific">Sphingobium lignivorans</name>
    <dbReference type="NCBI Taxonomy" id="2735886"/>
    <lineage>
        <taxon>Bacteria</taxon>
        <taxon>Pseudomonadati</taxon>
        <taxon>Pseudomonadota</taxon>
        <taxon>Alphaproteobacteria</taxon>
        <taxon>Sphingomonadales</taxon>
        <taxon>Sphingomonadaceae</taxon>
        <taxon>Sphingobium</taxon>
    </lineage>
</organism>
<dbReference type="EMBL" id="JACHKA010000001">
    <property type="protein sequence ID" value="MBB5987358.1"/>
    <property type="molecule type" value="Genomic_DNA"/>
</dbReference>
<keyword evidence="1" id="KW-0732">Signal</keyword>
<feature type="chain" id="PRO_5046775123" description="DUF4893 domain-containing protein" evidence="1">
    <location>
        <begin position="18"/>
        <end position="233"/>
    </location>
</feature>
<proteinExistence type="predicted"/>
<evidence type="ECO:0008006" key="4">
    <source>
        <dbReference type="Google" id="ProtNLM"/>
    </source>
</evidence>
<dbReference type="InterPro" id="IPR032609">
    <property type="entry name" value="DUF4893"/>
</dbReference>
<feature type="signal peptide" evidence="1">
    <location>
        <begin position="1"/>
        <end position="17"/>
    </location>
</feature>
<protein>
    <recommendedName>
        <fullName evidence="4">DUF4893 domain-containing protein</fullName>
    </recommendedName>
</protein>
<evidence type="ECO:0000313" key="3">
    <source>
        <dbReference type="Proteomes" id="UP001138540"/>
    </source>
</evidence>
<gene>
    <name evidence="2" type="ORF">HNP60_003332</name>
</gene>
<comment type="caution">
    <text evidence="2">The sequence shown here is derived from an EMBL/GenBank/DDBJ whole genome shotgun (WGS) entry which is preliminary data.</text>
</comment>
<name>A0ABR6NJ94_9SPHN</name>
<accession>A0ABR6NJ94</accession>
<dbReference type="PROSITE" id="PS51257">
    <property type="entry name" value="PROKAR_LIPOPROTEIN"/>
    <property type="match status" value="1"/>
</dbReference>
<keyword evidence="3" id="KW-1185">Reference proteome</keyword>
<dbReference type="Proteomes" id="UP001138540">
    <property type="component" value="Unassembled WGS sequence"/>
</dbReference>
<dbReference type="RefSeq" id="WP_184155852.1">
    <property type="nucleotide sequence ID" value="NZ_JACHKA010000001.1"/>
</dbReference>